<sequence>MGSGSLADAVETRRAMRSGRRRGTLPRCSAPSGSHRHSSNLVFLLAIAGIITSCDVCLGPFVINASSDTPPQSRSTFTPGMLDTPLQDLRMSVTPCATDSIKPLPQNFFTSRHGETAATMPLTKKCILAVQAFF</sequence>
<proteinExistence type="predicted"/>
<evidence type="ECO:0000313" key="2">
    <source>
        <dbReference type="Proteomes" id="UP000821845"/>
    </source>
</evidence>
<reference evidence="1" key="1">
    <citation type="submission" date="2020-05" db="EMBL/GenBank/DDBJ databases">
        <title>Large-scale comparative analyses of tick genomes elucidate their genetic diversity and vector capacities.</title>
        <authorList>
            <person name="Jia N."/>
            <person name="Wang J."/>
            <person name="Shi W."/>
            <person name="Du L."/>
            <person name="Sun Y."/>
            <person name="Zhan W."/>
            <person name="Jiang J."/>
            <person name="Wang Q."/>
            <person name="Zhang B."/>
            <person name="Ji P."/>
            <person name="Sakyi L.B."/>
            <person name="Cui X."/>
            <person name="Yuan T."/>
            <person name="Jiang B."/>
            <person name="Yang W."/>
            <person name="Lam T.T.-Y."/>
            <person name="Chang Q."/>
            <person name="Ding S."/>
            <person name="Wang X."/>
            <person name="Zhu J."/>
            <person name="Ruan X."/>
            <person name="Zhao L."/>
            <person name="Wei J."/>
            <person name="Que T."/>
            <person name="Du C."/>
            <person name="Cheng J."/>
            <person name="Dai P."/>
            <person name="Han X."/>
            <person name="Huang E."/>
            <person name="Gao Y."/>
            <person name="Liu J."/>
            <person name="Shao H."/>
            <person name="Ye R."/>
            <person name="Li L."/>
            <person name="Wei W."/>
            <person name="Wang X."/>
            <person name="Wang C."/>
            <person name="Yang T."/>
            <person name="Huo Q."/>
            <person name="Li W."/>
            <person name="Guo W."/>
            <person name="Chen H."/>
            <person name="Zhou L."/>
            <person name="Ni X."/>
            <person name="Tian J."/>
            <person name="Zhou Y."/>
            <person name="Sheng Y."/>
            <person name="Liu T."/>
            <person name="Pan Y."/>
            <person name="Xia L."/>
            <person name="Li J."/>
            <person name="Zhao F."/>
            <person name="Cao W."/>
        </authorList>
    </citation>
    <scope>NUCLEOTIDE SEQUENCE</scope>
    <source>
        <strain evidence="1">Hyas-2018</strain>
    </source>
</reference>
<gene>
    <name evidence="1" type="ORF">HPB50_003697</name>
</gene>
<evidence type="ECO:0000313" key="1">
    <source>
        <dbReference type="EMBL" id="KAH6932203.1"/>
    </source>
</evidence>
<dbReference type="Proteomes" id="UP000821845">
    <property type="component" value="Chromosome 4"/>
</dbReference>
<comment type="caution">
    <text evidence="1">The sequence shown here is derived from an EMBL/GenBank/DDBJ whole genome shotgun (WGS) entry which is preliminary data.</text>
</comment>
<protein>
    <submittedName>
        <fullName evidence="1">Uncharacterized protein</fullName>
    </submittedName>
</protein>
<name>A0ACB7SBG1_HYAAI</name>
<organism evidence="1 2">
    <name type="scientific">Hyalomma asiaticum</name>
    <name type="common">Tick</name>
    <dbReference type="NCBI Taxonomy" id="266040"/>
    <lineage>
        <taxon>Eukaryota</taxon>
        <taxon>Metazoa</taxon>
        <taxon>Ecdysozoa</taxon>
        <taxon>Arthropoda</taxon>
        <taxon>Chelicerata</taxon>
        <taxon>Arachnida</taxon>
        <taxon>Acari</taxon>
        <taxon>Parasitiformes</taxon>
        <taxon>Ixodida</taxon>
        <taxon>Ixodoidea</taxon>
        <taxon>Ixodidae</taxon>
        <taxon>Hyalomminae</taxon>
        <taxon>Hyalomma</taxon>
    </lineage>
</organism>
<accession>A0ACB7SBG1</accession>
<dbReference type="EMBL" id="CM023484">
    <property type="protein sequence ID" value="KAH6932203.1"/>
    <property type="molecule type" value="Genomic_DNA"/>
</dbReference>
<keyword evidence="2" id="KW-1185">Reference proteome</keyword>